<feature type="transmembrane region" description="Helical" evidence="3">
    <location>
        <begin position="88"/>
        <end position="105"/>
    </location>
</feature>
<protein>
    <submittedName>
        <fullName evidence="5">Cation transporting ATPase C-terminal domain-containing protein</fullName>
    </submittedName>
</protein>
<dbReference type="GO" id="GO:0005886">
    <property type="term" value="C:plasma membrane"/>
    <property type="evidence" value="ECO:0007669"/>
    <property type="project" value="UniProtKB-SubCell"/>
</dbReference>
<dbReference type="Gene3D" id="1.20.1110.10">
    <property type="entry name" value="Calcium-transporting ATPase, transmembrane domain"/>
    <property type="match status" value="1"/>
</dbReference>
<dbReference type="GO" id="GO:0006883">
    <property type="term" value="P:intracellular sodium ion homeostasis"/>
    <property type="evidence" value="ECO:0007669"/>
    <property type="project" value="TreeGrafter"/>
</dbReference>
<dbReference type="GO" id="GO:1990573">
    <property type="term" value="P:potassium ion import across plasma membrane"/>
    <property type="evidence" value="ECO:0007669"/>
    <property type="project" value="TreeGrafter"/>
</dbReference>
<organism evidence="5 6">
    <name type="scientific">SAR86 cluster bacterium</name>
    <dbReference type="NCBI Taxonomy" id="2030880"/>
    <lineage>
        <taxon>Bacteria</taxon>
        <taxon>Pseudomonadati</taxon>
        <taxon>Pseudomonadota</taxon>
        <taxon>Gammaproteobacteria</taxon>
        <taxon>SAR86 cluster</taxon>
    </lineage>
</organism>
<evidence type="ECO:0000256" key="2">
    <source>
        <dbReference type="ARBA" id="ARBA00022475"/>
    </source>
</evidence>
<evidence type="ECO:0000256" key="1">
    <source>
        <dbReference type="ARBA" id="ARBA00004651"/>
    </source>
</evidence>
<feature type="non-terminal residue" evidence="5">
    <location>
        <position position="1"/>
    </location>
</feature>
<feature type="transmembrane region" description="Helical" evidence="3">
    <location>
        <begin position="53"/>
        <end position="76"/>
    </location>
</feature>
<comment type="caution">
    <text evidence="5">The sequence shown here is derived from an EMBL/GenBank/DDBJ whole genome shotgun (WGS) entry which is preliminary data.</text>
</comment>
<evidence type="ECO:0000256" key="3">
    <source>
        <dbReference type="SAM" id="Phobius"/>
    </source>
</evidence>
<dbReference type="GO" id="GO:0036376">
    <property type="term" value="P:sodium ion export across plasma membrane"/>
    <property type="evidence" value="ECO:0007669"/>
    <property type="project" value="TreeGrafter"/>
</dbReference>
<reference evidence="5" key="1">
    <citation type="submission" date="2020-05" db="EMBL/GenBank/DDBJ databases">
        <title>Sulfur intermediates as new biogeochemical hubs in an aquatic model microbial ecosystem.</title>
        <authorList>
            <person name="Vigneron A."/>
        </authorList>
    </citation>
    <scope>NUCLEOTIDE SEQUENCE</scope>
    <source>
        <strain evidence="5">Bin.250</strain>
    </source>
</reference>
<dbReference type="EMBL" id="JABMOJ010000154">
    <property type="protein sequence ID" value="NQV64562.1"/>
    <property type="molecule type" value="Genomic_DNA"/>
</dbReference>
<sequence>LLAPMLGMPLPLLPIHILWINLVTDGLPGLALALEPLEPGVMKQPPRPPQESIFAGGMWQHIIWVGLLIGGVSLYGQAWALDHGSANGQTMVFTVLTFAQLAHVLAIRSEQNALWRLGLLSNRPLLIVVVGTVGLQLALIYTPWLNQLFNLQPLSGLDLVLSVALASLVFVAVELEKWVRSRSSAKPKPA</sequence>
<name>A0A973A8M8_9GAMM</name>
<dbReference type="GO" id="GO:0030007">
    <property type="term" value="P:intracellular potassium ion homeostasis"/>
    <property type="evidence" value="ECO:0007669"/>
    <property type="project" value="TreeGrafter"/>
</dbReference>
<keyword evidence="2" id="KW-1003">Cell membrane</keyword>
<comment type="subcellular location">
    <subcellularLocation>
        <location evidence="1">Cell membrane</location>
        <topology evidence="1">Multi-pass membrane protein</topology>
    </subcellularLocation>
</comment>
<dbReference type="PANTHER" id="PTHR43294">
    <property type="entry name" value="SODIUM/POTASSIUM-TRANSPORTING ATPASE SUBUNIT ALPHA"/>
    <property type="match status" value="1"/>
</dbReference>
<feature type="transmembrane region" description="Helical" evidence="3">
    <location>
        <begin position="12"/>
        <end position="33"/>
    </location>
</feature>
<keyword evidence="3" id="KW-0472">Membrane</keyword>
<feature type="transmembrane region" description="Helical" evidence="3">
    <location>
        <begin position="156"/>
        <end position="175"/>
    </location>
</feature>
<dbReference type="Proteomes" id="UP000754644">
    <property type="component" value="Unassembled WGS sequence"/>
</dbReference>
<keyword evidence="3" id="KW-0812">Transmembrane</keyword>
<dbReference type="PANTHER" id="PTHR43294:SF21">
    <property type="entry name" value="CATION TRANSPORTING ATPASE"/>
    <property type="match status" value="1"/>
</dbReference>
<keyword evidence="3" id="KW-1133">Transmembrane helix</keyword>
<dbReference type="Pfam" id="PF00689">
    <property type="entry name" value="Cation_ATPase_C"/>
    <property type="match status" value="1"/>
</dbReference>
<dbReference type="InterPro" id="IPR023298">
    <property type="entry name" value="ATPase_P-typ_TM_dom_sf"/>
</dbReference>
<evidence type="ECO:0000313" key="6">
    <source>
        <dbReference type="Proteomes" id="UP000754644"/>
    </source>
</evidence>
<dbReference type="InterPro" id="IPR050510">
    <property type="entry name" value="Cation_transp_ATPase_P-type"/>
</dbReference>
<dbReference type="GO" id="GO:1902600">
    <property type="term" value="P:proton transmembrane transport"/>
    <property type="evidence" value="ECO:0007669"/>
    <property type="project" value="TreeGrafter"/>
</dbReference>
<dbReference type="AlphaFoldDB" id="A0A973A8M8"/>
<evidence type="ECO:0000313" key="5">
    <source>
        <dbReference type="EMBL" id="NQV64562.1"/>
    </source>
</evidence>
<dbReference type="InterPro" id="IPR006068">
    <property type="entry name" value="ATPase_P-typ_cation-transptr_C"/>
</dbReference>
<proteinExistence type="predicted"/>
<dbReference type="SUPFAM" id="SSF81665">
    <property type="entry name" value="Calcium ATPase, transmembrane domain M"/>
    <property type="match status" value="1"/>
</dbReference>
<feature type="domain" description="Cation-transporting P-type ATPase C-terminal" evidence="4">
    <location>
        <begin position="9"/>
        <end position="179"/>
    </location>
</feature>
<gene>
    <name evidence="5" type="ORF">HQ497_04270</name>
</gene>
<evidence type="ECO:0000259" key="4">
    <source>
        <dbReference type="Pfam" id="PF00689"/>
    </source>
</evidence>
<accession>A0A973A8M8</accession>
<feature type="transmembrane region" description="Helical" evidence="3">
    <location>
        <begin position="125"/>
        <end position="144"/>
    </location>
</feature>
<dbReference type="GO" id="GO:0005391">
    <property type="term" value="F:P-type sodium:potassium-exchanging transporter activity"/>
    <property type="evidence" value="ECO:0007669"/>
    <property type="project" value="TreeGrafter"/>
</dbReference>